<comment type="caution">
    <text evidence="1">The sequence shown here is derived from an EMBL/GenBank/DDBJ whole genome shotgun (WGS) entry which is preliminary data.</text>
</comment>
<name>A0AB35Y3C2_9FIRM</name>
<evidence type="ECO:0000313" key="1">
    <source>
        <dbReference type="EMBL" id="MEJ3690608.1"/>
    </source>
</evidence>
<evidence type="ECO:0000313" key="2">
    <source>
        <dbReference type="Proteomes" id="UP001379600"/>
    </source>
</evidence>
<organism evidence="1 2">
    <name type="scientific">Faecalibacterium taiwanense</name>
    <dbReference type="NCBI Taxonomy" id="3030638"/>
    <lineage>
        <taxon>Bacteria</taxon>
        <taxon>Bacillati</taxon>
        <taxon>Bacillota</taxon>
        <taxon>Clostridia</taxon>
        <taxon>Eubacteriales</taxon>
        <taxon>Oscillospiraceae</taxon>
        <taxon>Faecalibacterium</taxon>
    </lineage>
</organism>
<dbReference type="AlphaFoldDB" id="A0AB35Y3C2"/>
<evidence type="ECO:0008006" key="3">
    <source>
        <dbReference type="Google" id="ProtNLM"/>
    </source>
</evidence>
<sequence>MTVAETLAALKSEKDIEPSADYAGEENTDDFILAIQTDKTKQTKESAWIVCADHVKEHSGSLNASTTDEAFIRTGTVTTKTGTQRTLAVNGNRCVGDAFQDFVLSHKIKYGTGKDVIVPYVYFSVRTGKGETGNASLVVTSDVGGSANAPATFAVDVKAVGIPKDFDYLTDVTA</sequence>
<keyword evidence="2" id="KW-1185">Reference proteome</keyword>
<protein>
    <recommendedName>
        <fullName evidence="3">Phage tail protein</fullName>
    </recommendedName>
</protein>
<dbReference type="NCBIfam" id="NF047353">
    <property type="entry name" value="tube_lmo2291"/>
    <property type="match status" value="1"/>
</dbReference>
<dbReference type="EMBL" id="JBBFKC010000004">
    <property type="protein sequence ID" value="MEJ3690608.1"/>
    <property type="molecule type" value="Genomic_DNA"/>
</dbReference>
<reference evidence="1 2" key="1">
    <citation type="submission" date="2024-03" db="EMBL/GenBank/DDBJ databases">
        <authorList>
            <person name="Plomp N."/>
            <person name="Harmsen H.J."/>
        </authorList>
    </citation>
    <scope>NUCLEOTIDE SEQUENCE [LARGE SCALE GENOMIC DNA]</scope>
    <source>
        <strain evidence="1 2">HTF-76H</strain>
    </source>
</reference>
<dbReference type="Proteomes" id="UP001379600">
    <property type="component" value="Unassembled WGS sequence"/>
</dbReference>
<accession>A0AB35Y3C2</accession>
<gene>
    <name evidence="1" type="ORF">WF787_05115</name>
</gene>
<proteinExistence type="predicted"/>
<dbReference type="RefSeq" id="WP_337678959.1">
    <property type="nucleotide sequence ID" value="NZ_JBBFKB010000102.1"/>
</dbReference>